<keyword evidence="3" id="KW-1185">Reference proteome</keyword>
<feature type="compositionally biased region" description="Basic and acidic residues" evidence="1">
    <location>
        <begin position="483"/>
        <end position="495"/>
    </location>
</feature>
<feature type="region of interest" description="Disordered" evidence="1">
    <location>
        <begin position="470"/>
        <end position="495"/>
    </location>
</feature>
<dbReference type="EMBL" id="BAABBA010000008">
    <property type="protein sequence ID" value="GAA4287662.1"/>
    <property type="molecule type" value="Genomic_DNA"/>
</dbReference>
<accession>A0ABP8EUZ0</accession>
<feature type="compositionally biased region" description="Low complexity" evidence="1">
    <location>
        <begin position="470"/>
        <end position="482"/>
    </location>
</feature>
<dbReference type="SUPFAM" id="SSF55486">
    <property type="entry name" value="Metalloproteases ('zincins'), catalytic domain"/>
    <property type="match status" value="1"/>
</dbReference>
<dbReference type="Proteomes" id="UP001499841">
    <property type="component" value="Unassembled WGS sequence"/>
</dbReference>
<feature type="compositionally biased region" description="Gly residues" evidence="1">
    <location>
        <begin position="528"/>
        <end position="540"/>
    </location>
</feature>
<protein>
    <recommendedName>
        <fullName evidence="4">Peptidase metallopeptidase domain-containing protein</fullName>
    </recommendedName>
</protein>
<gene>
    <name evidence="2" type="ORF">GCM10022262_20210</name>
</gene>
<dbReference type="Gene3D" id="3.40.390.10">
    <property type="entry name" value="Collagenase (Catalytic Domain)"/>
    <property type="match status" value="1"/>
</dbReference>
<organism evidence="2 3">
    <name type="scientific">Georgenia daeguensis</name>
    <dbReference type="NCBI Taxonomy" id="908355"/>
    <lineage>
        <taxon>Bacteria</taxon>
        <taxon>Bacillati</taxon>
        <taxon>Actinomycetota</taxon>
        <taxon>Actinomycetes</taxon>
        <taxon>Micrococcales</taxon>
        <taxon>Bogoriellaceae</taxon>
        <taxon>Georgenia</taxon>
    </lineage>
</organism>
<reference evidence="3" key="1">
    <citation type="journal article" date="2019" name="Int. J. Syst. Evol. Microbiol.">
        <title>The Global Catalogue of Microorganisms (GCM) 10K type strain sequencing project: providing services to taxonomists for standard genome sequencing and annotation.</title>
        <authorList>
            <consortium name="The Broad Institute Genomics Platform"/>
            <consortium name="The Broad Institute Genome Sequencing Center for Infectious Disease"/>
            <person name="Wu L."/>
            <person name="Ma J."/>
        </authorList>
    </citation>
    <scope>NUCLEOTIDE SEQUENCE [LARGE SCALE GENOMIC DNA]</scope>
    <source>
        <strain evidence="3">JCM 17459</strain>
    </source>
</reference>
<sequence>MGSFLIQGRHGTKGNFEAVVPSSHGGGLVHLWRNNDAGGVWSGPGCFGGAARYVGTSLIQSNYGSPGNLEVVATDQAGNLDFFWRMDRAPWTWSGPFRIASGLTGTPSLIQSRHGTKGNFEVVVPHRDGGLAHLWRNNDAGMTWSAPGRFGGAARYVGASLIQSNYGSPGNLEVVATDQAGNLDFFWRIDRAPWTWSGPFRIASGLTGAPSLIQGRHGTKGNFEVVVPHRDGGLAHLWRNNDAGMTWSAPGRFVGGPRYTGVALIQGNYGSPGNLELLARDEAGNVDFFWRMDRAPWTWTGPWRVGGEISRSVSECVYSWTSAYHQGDTHVTVRIQLVPEGGVTAAQIANLQPTWRNGIISKWANRFDCRAGNGDRKAITFDVHWVTSGAHHVVRVRPGPAQSNMTNWDTSDSGDVASHEFGHMLGHPDEYASTACPARSPVNTGTVMDDNTETVQRLYNRIAAFHCGHGPAAPGAGEPPEAGEARTDRETDMPDLRSLDALEPARRAEALARLRAAGEASDGDRGRAGGGPGGDVGAGGTEEISFDITGGAPSERYLFHLAVTADGGAEKRVVDELGGGDRVESVSTVPTDVAARVFAAAAEAGLLADEPPSEAALRTEGEIVPDSMIAIVTLRSGDAVRRVVVPAAGPDQAARELPGEPADVPVGTDFQLSRESATALAPLLGALAAVEAELS</sequence>
<dbReference type="SUPFAM" id="SSF89372">
    <property type="entry name" value="Fucose-specific lectin"/>
    <property type="match status" value="1"/>
</dbReference>
<dbReference type="InterPro" id="IPR024079">
    <property type="entry name" value="MetalloPept_cat_dom_sf"/>
</dbReference>
<name>A0ABP8EUZ0_9MICO</name>
<proteinExistence type="predicted"/>
<dbReference type="RefSeq" id="WP_345040596.1">
    <property type="nucleotide sequence ID" value="NZ_BAABBA010000008.1"/>
</dbReference>
<evidence type="ECO:0000313" key="2">
    <source>
        <dbReference type="EMBL" id="GAA4287662.1"/>
    </source>
</evidence>
<evidence type="ECO:0000313" key="3">
    <source>
        <dbReference type="Proteomes" id="UP001499841"/>
    </source>
</evidence>
<evidence type="ECO:0008006" key="4">
    <source>
        <dbReference type="Google" id="ProtNLM"/>
    </source>
</evidence>
<feature type="region of interest" description="Disordered" evidence="1">
    <location>
        <begin position="515"/>
        <end position="544"/>
    </location>
</feature>
<comment type="caution">
    <text evidence="2">The sequence shown here is derived from an EMBL/GenBank/DDBJ whole genome shotgun (WGS) entry which is preliminary data.</text>
</comment>
<evidence type="ECO:0000256" key="1">
    <source>
        <dbReference type="SAM" id="MobiDB-lite"/>
    </source>
</evidence>